<evidence type="ECO:0000256" key="5">
    <source>
        <dbReference type="ARBA" id="ARBA00022989"/>
    </source>
</evidence>
<keyword evidence="4 7" id="KW-0812">Transmembrane</keyword>
<keyword evidence="6 7" id="KW-0472">Membrane</keyword>
<name>A0A1T4Y886_9CLOT</name>
<evidence type="ECO:0000256" key="3">
    <source>
        <dbReference type="ARBA" id="ARBA00022475"/>
    </source>
</evidence>
<protein>
    <submittedName>
        <fullName evidence="11">Small conductance mechanosensitive channel</fullName>
    </submittedName>
</protein>
<keyword evidence="12" id="KW-1185">Reference proteome</keyword>
<dbReference type="EMBL" id="FUYH01000025">
    <property type="protein sequence ID" value="SKA97501.1"/>
    <property type="molecule type" value="Genomic_DNA"/>
</dbReference>
<evidence type="ECO:0000256" key="4">
    <source>
        <dbReference type="ARBA" id="ARBA00022692"/>
    </source>
</evidence>
<evidence type="ECO:0000313" key="11">
    <source>
        <dbReference type="EMBL" id="SKA97501.1"/>
    </source>
</evidence>
<keyword evidence="5 7" id="KW-1133">Transmembrane helix</keyword>
<comment type="subcellular location">
    <subcellularLocation>
        <location evidence="1">Cell membrane</location>
        <topology evidence="1">Multi-pass membrane protein</topology>
    </subcellularLocation>
</comment>
<dbReference type="InterPro" id="IPR006685">
    <property type="entry name" value="MscS_channel_2nd"/>
</dbReference>
<feature type="domain" description="Mechanosensitive ion channel MscS" evidence="8">
    <location>
        <begin position="118"/>
        <end position="182"/>
    </location>
</feature>
<dbReference type="InterPro" id="IPR011066">
    <property type="entry name" value="MscS_channel_C_sf"/>
</dbReference>
<feature type="domain" description="Mechanosensitive ion channel MscS C-terminal" evidence="9">
    <location>
        <begin position="189"/>
        <end position="271"/>
    </location>
</feature>
<dbReference type="OrthoDB" id="9809206at2"/>
<dbReference type="GO" id="GO:0005886">
    <property type="term" value="C:plasma membrane"/>
    <property type="evidence" value="ECO:0007669"/>
    <property type="project" value="UniProtKB-SubCell"/>
</dbReference>
<dbReference type="Gene3D" id="1.10.287.1260">
    <property type="match status" value="1"/>
</dbReference>
<dbReference type="SUPFAM" id="SSF82861">
    <property type="entry name" value="Mechanosensitive channel protein MscS (YggB), transmembrane region"/>
    <property type="match status" value="1"/>
</dbReference>
<proteinExistence type="inferred from homology"/>
<feature type="transmembrane region" description="Helical" evidence="7">
    <location>
        <begin position="20"/>
        <end position="51"/>
    </location>
</feature>
<dbReference type="Pfam" id="PF21082">
    <property type="entry name" value="MS_channel_3rd"/>
    <property type="match status" value="1"/>
</dbReference>
<evidence type="ECO:0000256" key="2">
    <source>
        <dbReference type="ARBA" id="ARBA00008017"/>
    </source>
</evidence>
<organism evidence="11 12">
    <name type="scientific">Caloramator quimbayensis</name>
    <dbReference type="NCBI Taxonomy" id="1147123"/>
    <lineage>
        <taxon>Bacteria</taxon>
        <taxon>Bacillati</taxon>
        <taxon>Bacillota</taxon>
        <taxon>Clostridia</taxon>
        <taxon>Eubacteriales</taxon>
        <taxon>Clostridiaceae</taxon>
        <taxon>Caloramator</taxon>
    </lineage>
</organism>
<dbReference type="InterPro" id="IPR045276">
    <property type="entry name" value="YbiO_bact"/>
</dbReference>
<evidence type="ECO:0000259" key="8">
    <source>
        <dbReference type="Pfam" id="PF00924"/>
    </source>
</evidence>
<feature type="transmembrane region" description="Helical" evidence="7">
    <location>
        <begin position="96"/>
        <end position="115"/>
    </location>
</feature>
<evidence type="ECO:0000256" key="7">
    <source>
        <dbReference type="SAM" id="Phobius"/>
    </source>
</evidence>
<dbReference type="PANTHER" id="PTHR30460:SF0">
    <property type="entry name" value="MODERATE CONDUCTANCE MECHANOSENSITIVE CHANNEL YBIO"/>
    <property type="match status" value="1"/>
</dbReference>
<dbReference type="FunFam" id="3.30.70.100:FF:000018">
    <property type="entry name" value="MscS mechanosensitive ion channel"/>
    <property type="match status" value="1"/>
</dbReference>
<dbReference type="InterPro" id="IPR049278">
    <property type="entry name" value="MS_channel_C"/>
</dbReference>
<comment type="similarity">
    <text evidence="2">Belongs to the MscS (TC 1.A.23) family.</text>
</comment>
<dbReference type="InterPro" id="IPR023408">
    <property type="entry name" value="MscS_beta-dom_sf"/>
</dbReference>
<dbReference type="AlphaFoldDB" id="A0A1T4Y886"/>
<keyword evidence="3" id="KW-1003">Cell membrane</keyword>
<dbReference type="InterPro" id="IPR010920">
    <property type="entry name" value="LSM_dom_sf"/>
</dbReference>
<feature type="transmembrane region" description="Helical" evidence="7">
    <location>
        <begin position="72"/>
        <end position="90"/>
    </location>
</feature>
<dbReference type="Pfam" id="PF21088">
    <property type="entry name" value="MS_channel_1st"/>
    <property type="match status" value="1"/>
</dbReference>
<dbReference type="RefSeq" id="WP_143287308.1">
    <property type="nucleotide sequence ID" value="NZ_FUYH01000025.1"/>
</dbReference>
<dbReference type="InterPro" id="IPR011014">
    <property type="entry name" value="MscS_channel_TM-2"/>
</dbReference>
<feature type="domain" description="Mechanosensitive ion channel transmembrane helices 2/3" evidence="10">
    <location>
        <begin position="76"/>
        <end position="116"/>
    </location>
</feature>
<dbReference type="Gene3D" id="2.30.30.60">
    <property type="match status" value="1"/>
</dbReference>
<evidence type="ECO:0000256" key="6">
    <source>
        <dbReference type="ARBA" id="ARBA00023136"/>
    </source>
</evidence>
<dbReference type="Pfam" id="PF00924">
    <property type="entry name" value="MS_channel_2nd"/>
    <property type="match status" value="1"/>
</dbReference>
<dbReference type="Proteomes" id="UP000190105">
    <property type="component" value="Unassembled WGS sequence"/>
</dbReference>
<dbReference type="FunFam" id="2.30.30.60:FF:000001">
    <property type="entry name" value="MscS Mechanosensitive ion channel"/>
    <property type="match status" value="1"/>
</dbReference>
<dbReference type="InterPro" id="IPR049142">
    <property type="entry name" value="MS_channel_1st"/>
</dbReference>
<gene>
    <name evidence="11" type="ORF">SAMN05443428_12529</name>
</gene>
<dbReference type="SUPFAM" id="SSF82689">
    <property type="entry name" value="Mechanosensitive channel protein MscS (YggB), C-terminal domain"/>
    <property type="match status" value="1"/>
</dbReference>
<sequence length="290" mass="32693">MNSKDLKILNLFKFDENLLISYSINLLKIIIILILIKIIISIGSSVIQRFFNKQKQSKFGFNEKKADTLSELLKSILRYVMYFIGIMWILEVLGLSIKTVIAVTSVAGVAVGLGAQNFIKDVISGFFILFEDQFAVGDYVEIDGLSGFVETVGLRVTKLRDFSGDLHIIPNGSIVRVTNKSRGNMRALVDITISYEEDIDKAINIIKDVNEKMKKEFKEIIEGPNVLGVTNFSDYGATIRVVAKTEAMKQWGVEMELRKRIKHALDENHIALPIPKRIIMNYKKGETNGN</sequence>
<reference evidence="12" key="1">
    <citation type="submission" date="2017-02" db="EMBL/GenBank/DDBJ databases">
        <authorList>
            <person name="Varghese N."/>
            <person name="Submissions S."/>
        </authorList>
    </citation>
    <scope>NUCLEOTIDE SEQUENCE [LARGE SCALE GENOMIC DNA]</scope>
    <source>
        <strain evidence="12">USBA 833</strain>
    </source>
</reference>
<accession>A0A1T4Y886</accession>
<evidence type="ECO:0000313" key="12">
    <source>
        <dbReference type="Proteomes" id="UP000190105"/>
    </source>
</evidence>
<dbReference type="Gene3D" id="3.30.70.100">
    <property type="match status" value="1"/>
</dbReference>
<dbReference type="GO" id="GO:0008381">
    <property type="term" value="F:mechanosensitive monoatomic ion channel activity"/>
    <property type="evidence" value="ECO:0007669"/>
    <property type="project" value="InterPro"/>
</dbReference>
<evidence type="ECO:0000256" key="1">
    <source>
        <dbReference type="ARBA" id="ARBA00004651"/>
    </source>
</evidence>
<dbReference type="PANTHER" id="PTHR30460">
    <property type="entry name" value="MODERATE CONDUCTANCE MECHANOSENSITIVE CHANNEL YBIO"/>
    <property type="match status" value="1"/>
</dbReference>
<dbReference type="STRING" id="1147123.SAMN05443428_12529"/>
<dbReference type="SUPFAM" id="SSF50182">
    <property type="entry name" value="Sm-like ribonucleoproteins"/>
    <property type="match status" value="1"/>
</dbReference>
<evidence type="ECO:0000259" key="10">
    <source>
        <dbReference type="Pfam" id="PF21088"/>
    </source>
</evidence>
<evidence type="ECO:0000259" key="9">
    <source>
        <dbReference type="Pfam" id="PF21082"/>
    </source>
</evidence>